<evidence type="ECO:0000313" key="4">
    <source>
        <dbReference type="Proteomes" id="UP001283341"/>
    </source>
</evidence>
<evidence type="ECO:0000256" key="1">
    <source>
        <dbReference type="SAM" id="SignalP"/>
    </source>
</evidence>
<keyword evidence="4" id="KW-1185">Reference proteome</keyword>
<keyword evidence="1" id="KW-0732">Signal</keyword>
<reference evidence="3" key="1">
    <citation type="journal article" date="2023" name="Mol. Phylogenet. Evol.">
        <title>Genome-scale phylogeny and comparative genomics of the fungal order Sordariales.</title>
        <authorList>
            <person name="Hensen N."/>
            <person name="Bonometti L."/>
            <person name="Westerberg I."/>
            <person name="Brannstrom I.O."/>
            <person name="Guillou S."/>
            <person name="Cros-Aarteil S."/>
            <person name="Calhoun S."/>
            <person name="Haridas S."/>
            <person name="Kuo A."/>
            <person name="Mondo S."/>
            <person name="Pangilinan J."/>
            <person name="Riley R."/>
            <person name="LaButti K."/>
            <person name="Andreopoulos B."/>
            <person name="Lipzen A."/>
            <person name="Chen C."/>
            <person name="Yan M."/>
            <person name="Daum C."/>
            <person name="Ng V."/>
            <person name="Clum A."/>
            <person name="Steindorff A."/>
            <person name="Ohm R.A."/>
            <person name="Martin F."/>
            <person name="Silar P."/>
            <person name="Natvig D.O."/>
            <person name="Lalanne C."/>
            <person name="Gautier V."/>
            <person name="Ament-Velasquez S.L."/>
            <person name="Kruys A."/>
            <person name="Hutchinson M.I."/>
            <person name="Powell A.J."/>
            <person name="Barry K."/>
            <person name="Miller A.N."/>
            <person name="Grigoriev I.V."/>
            <person name="Debuchy R."/>
            <person name="Gladieux P."/>
            <person name="Hiltunen Thoren M."/>
            <person name="Johannesson H."/>
        </authorList>
    </citation>
    <scope>NUCLEOTIDE SEQUENCE</scope>
    <source>
        <strain evidence="3">CBS 118394</strain>
    </source>
</reference>
<feature type="signal peptide" evidence="1">
    <location>
        <begin position="1"/>
        <end position="16"/>
    </location>
</feature>
<reference evidence="3" key="2">
    <citation type="submission" date="2023-06" db="EMBL/GenBank/DDBJ databases">
        <authorList>
            <consortium name="Lawrence Berkeley National Laboratory"/>
            <person name="Haridas S."/>
            <person name="Hensen N."/>
            <person name="Bonometti L."/>
            <person name="Westerberg I."/>
            <person name="Brannstrom I.O."/>
            <person name="Guillou S."/>
            <person name="Cros-Aarteil S."/>
            <person name="Calhoun S."/>
            <person name="Kuo A."/>
            <person name="Mondo S."/>
            <person name="Pangilinan J."/>
            <person name="Riley R."/>
            <person name="Labutti K."/>
            <person name="Andreopoulos B."/>
            <person name="Lipzen A."/>
            <person name="Chen C."/>
            <person name="Yanf M."/>
            <person name="Daum C."/>
            <person name="Ng V."/>
            <person name="Clum A."/>
            <person name="Steindorff A."/>
            <person name="Ohm R."/>
            <person name="Martin F."/>
            <person name="Silar P."/>
            <person name="Natvig D."/>
            <person name="Lalanne C."/>
            <person name="Gautier V."/>
            <person name="Ament-Velasquez S.L."/>
            <person name="Kruys A."/>
            <person name="Hutchinson M.I."/>
            <person name="Powell A.J."/>
            <person name="Barry K."/>
            <person name="Miller A.N."/>
            <person name="Grigoriev I.V."/>
            <person name="Debuchy R."/>
            <person name="Gladieux P."/>
            <person name="Thoren M.H."/>
            <person name="Johannesson H."/>
        </authorList>
    </citation>
    <scope>NUCLEOTIDE SEQUENCE</scope>
    <source>
        <strain evidence="3">CBS 118394</strain>
    </source>
</reference>
<evidence type="ECO:0000259" key="2">
    <source>
        <dbReference type="Pfam" id="PF25488"/>
    </source>
</evidence>
<accession>A0AAE0MB38</accession>
<protein>
    <recommendedName>
        <fullName evidence="2">RNase T2-like C-terminal domain-containing protein</fullName>
    </recommendedName>
</protein>
<sequence length="161" mass="17637">MVSLKYLLGFATLASAARKLSIFRGTGQIRTLWNDGNHDDLGCLTDTGLWTSDETLCGVFEAARHNISPSKLTAFTLTSAAGPCQLHGARFTCEPGNEAYEFGTWPWPNSVPGVECLRWGQYGLMASFGRNPPSPADPPQEIHMVSSIEEGKYVWLAWAEL</sequence>
<feature type="domain" description="RNase T2-like C-terminal" evidence="2">
    <location>
        <begin position="25"/>
        <end position="103"/>
    </location>
</feature>
<comment type="caution">
    <text evidence="3">The sequence shown here is derived from an EMBL/GenBank/DDBJ whole genome shotgun (WGS) entry which is preliminary data.</text>
</comment>
<name>A0AAE0MB38_9PEZI</name>
<proteinExistence type="predicted"/>
<dbReference type="Proteomes" id="UP001283341">
    <property type="component" value="Unassembled WGS sequence"/>
</dbReference>
<dbReference type="InterPro" id="IPR057328">
    <property type="entry name" value="RNaseT2L_C"/>
</dbReference>
<dbReference type="AlphaFoldDB" id="A0AAE0MB38"/>
<evidence type="ECO:0000313" key="3">
    <source>
        <dbReference type="EMBL" id="KAK3326071.1"/>
    </source>
</evidence>
<dbReference type="Pfam" id="PF25488">
    <property type="entry name" value="RNaseT2L_C"/>
    <property type="match status" value="1"/>
</dbReference>
<organism evidence="3 4">
    <name type="scientific">Apodospora peruviana</name>
    <dbReference type="NCBI Taxonomy" id="516989"/>
    <lineage>
        <taxon>Eukaryota</taxon>
        <taxon>Fungi</taxon>
        <taxon>Dikarya</taxon>
        <taxon>Ascomycota</taxon>
        <taxon>Pezizomycotina</taxon>
        <taxon>Sordariomycetes</taxon>
        <taxon>Sordariomycetidae</taxon>
        <taxon>Sordariales</taxon>
        <taxon>Lasiosphaeriaceae</taxon>
        <taxon>Apodospora</taxon>
    </lineage>
</organism>
<dbReference type="EMBL" id="JAUEDM010000002">
    <property type="protein sequence ID" value="KAK3326071.1"/>
    <property type="molecule type" value="Genomic_DNA"/>
</dbReference>
<gene>
    <name evidence="3" type="ORF">B0H66DRAFT_146394</name>
</gene>
<feature type="chain" id="PRO_5041956094" description="RNase T2-like C-terminal domain-containing protein" evidence="1">
    <location>
        <begin position="17"/>
        <end position="161"/>
    </location>
</feature>